<dbReference type="InterPro" id="IPR039417">
    <property type="entry name" value="Peptidase_C1A_papain-like"/>
</dbReference>
<protein>
    <submittedName>
        <fullName evidence="5">Cysteine proteinase 5</fullName>
    </submittedName>
</protein>
<dbReference type="EMBL" id="CASHTH010003923">
    <property type="protein sequence ID" value="CAI8051356.1"/>
    <property type="molecule type" value="Genomic_DNA"/>
</dbReference>
<feature type="signal peptide" evidence="3">
    <location>
        <begin position="1"/>
        <end position="18"/>
    </location>
</feature>
<dbReference type="GO" id="GO:0008234">
    <property type="term" value="F:cysteine-type peptidase activity"/>
    <property type="evidence" value="ECO:0007669"/>
    <property type="project" value="InterPro"/>
</dbReference>
<dbReference type="SMART" id="SM00645">
    <property type="entry name" value="Pept_C1"/>
    <property type="match status" value="1"/>
</dbReference>
<evidence type="ECO:0000259" key="4">
    <source>
        <dbReference type="SMART" id="SM00645"/>
    </source>
</evidence>
<gene>
    <name evidence="5" type="ORF">GBAR_LOCUS28131</name>
</gene>
<dbReference type="Proteomes" id="UP001174909">
    <property type="component" value="Unassembled WGS sequence"/>
</dbReference>
<sequence length="313" mass="34908">MQWLAIFLFSLGISCIESETEASQLDYTQDESFKRWCAEFCESESEEYLARIYPTWRENAEFVEKRNRLGLPYSVSLNRFAQLSLEEFSKSHLRQWKRNSSPAEFRPVPDRGGRDPPPKSVDWRTKGVVPPVKNQGQCGGPIPFQVVHAVDSLHAIQTGTLELGSVEEYVDCCEDGPCDGGVYGVGSYDCIVKIGGLALQSVYVSPDHKCLNDTFKSELKIEGGKSVTPYRNETALEYAVAMQPVVAAIDASHESFQLYEGGVYYEPDCSSVELDHAVLVVGYGATEDGVEYWICQNSWVIQLGNARLHPHGT</sequence>
<organism evidence="5 6">
    <name type="scientific">Geodia barretti</name>
    <name type="common">Barrett's horny sponge</name>
    <dbReference type="NCBI Taxonomy" id="519541"/>
    <lineage>
        <taxon>Eukaryota</taxon>
        <taxon>Metazoa</taxon>
        <taxon>Porifera</taxon>
        <taxon>Demospongiae</taxon>
        <taxon>Heteroscleromorpha</taxon>
        <taxon>Tetractinellida</taxon>
        <taxon>Astrophorina</taxon>
        <taxon>Geodiidae</taxon>
        <taxon>Geodia</taxon>
    </lineage>
</organism>
<reference evidence="5" key="1">
    <citation type="submission" date="2023-03" db="EMBL/GenBank/DDBJ databases">
        <authorList>
            <person name="Steffen K."/>
            <person name="Cardenas P."/>
        </authorList>
    </citation>
    <scope>NUCLEOTIDE SEQUENCE</scope>
</reference>
<dbReference type="InterPro" id="IPR038765">
    <property type="entry name" value="Papain-like_cys_pep_sf"/>
</dbReference>
<evidence type="ECO:0000313" key="6">
    <source>
        <dbReference type="Proteomes" id="UP001174909"/>
    </source>
</evidence>
<evidence type="ECO:0000256" key="1">
    <source>
        <dbReference type="ARBA" id="ARBA00008455"/>
    </source>
</evidence>
<dbReference type="Pfam" id="PF00112">
    <property type="entry name" value="Peptidase_C1"/>
    <property type="match status" value="1"/>
</dbReference>
<dbReference type="AlphaFoldDB" id="A0AA35XGE0"/>
<feature type="compositionally biased region" description="Basic and acidic residues" evidence="2">
    <location>
        <begin position="107"/>
        <end position="124"/>
    </location>
</feature>
<dbReference type="PROSITE" id="PS00639">
    <property type="entry name" value="THIOL_PROTEASE_HIS"/>
    <property type="match status" value="1"/>
</dbReference>
<feature type="chain" id="PRO_5041340487" evidence="3">
    <location>
        <begin position="19"/>
        <end position="313"/>
    </location>
</feature>
<comment type="caution">
    <text evidence="5">The sequence shown here is derived from an EMBL/GenBank/DDBJ whole genome shotgun (WGS) entry which is preliminary data.</text>
</comment>
<dbReference type="PANTHER" id="PTHR12411">
    <property type="entry name" value="CYSTEINE PROTEASE FAMILY C1-RELATED"/>
    <property type="match status" value="1"/>
</dbReference>
<dbReference type="CDD" id="cd02248">
    <property type="entry name" value="Peptidase_C1A"/>
    <property type="match status" value="1"/>
</dbReference>
<keyword evidence="3" id="KW-0732">Signal</keyword>
<keyword evidence="6" id="KW-1185">Reference proteome</keyword>
<evidence type="ECO:0000256" key="3">
    <source>
        <dbReference type="SAM" id="SignalP"/>
    </source>
</evidence>
<dbReference type="InterPro" id="IPR013201">
    <property type="entry name" value="Prot_inhib_I29"/>
</dbReference>
<proteinExistence type="inferred from homology"/>
<dbReference type="Gene3D" id="3.90.70.10">
    <property type="entry name" value="Cysteine proteinases"/>
    <property type="match status" value="1"/>
</dbReference>
<feature type="domain" description="Peptidase C1A papain C-terminal" evidence="4">
    <location>
        <begin position="117"/>
        <end position="311"/>
    </location>
</feature>
<dbReference type="InterPro" id="IPR013128">
    <property type="entry name" value="Peptidase_C1A"/>
</dbReference>
<dbReference type="Pfam" id="PF08246">
    <property type="entry name" value="Inhibitor_I29"/>
    <property type="match status" value="1"/>
</dbReference>
<dbReference type="InterPro" id="IPR025660">
    <property type="entry name" value="Pept_his_AS"/>
</dbReference>
<comment type="similarity">
    <text evidence="1">Belongs to the peptidase C1 family.</text>
</comment>
<dbReference type="InterPro" id="IPR000668">
    <property type="entry name" value="Peptidase_C1A_C"/>
</dbReference>
<evidence type="ECO:0000313" key="5">
    <source>
        <dbReference type="EMBL" id="CAI8051356.1"/>
    </source>
</evidence>
<name>A0AA35XGE0_GEOBA</name>
<dbReference type="GO" id="GO:0006508">
    <property type="term" value="P:proteolysis"/>
    <property type="evidence" value="ECO:0007669"/>
    <property type="project" value="InterPro"/>
</dbReference>
<evidence type="ECO:0000256" key="2">
    <source>
        <dbReference type="SAM" id="MobiDB-lite"/>
    </source>
</evidence>
<accession>A0AA35XGE0</accession>
<feature type="region of interest" description="Disordered" evidence="2">
    <location>
        <begin position="99"/>
        <end position="124"/>
    </location>
</feature>
<dbReference type="SUPFAM" id="SSF54001">
    <property type="entry name" value="Cysteine proteinases"/>
    <property type="match status" value="1"/>
</dbReference>